<dbReference type="RefSeq" id="WP_115571191.1">
    <property type="nucleotide sequence ID" value="NZ_NXLT01000004.1"/>
</dbReference>
<accession>A0A3D8INS5</accession>
<comment type="caution">
    <text evidence="2">The sequence shown here is derived from an EMBL/GenBank/DDBJ whole genome shotgun (WGS) entry which is preliminary data.</text>
</comment>
<evidence type="ECO:0000256" key="1">
    <source>
        <dbReference type="SAM" id="Phobius"/>
    </source>
</evidence>
<reference evidence="2 3" key="1">
    <citation type="submission" date="2018-04" db="EMBL/GenBank/DDBJ databases">
        <title>Novel Campyloabacter and Helicobacter Species and Strains.</title>
        <authorList>
            <person name="Mannion A.J."/>
            <person name="Shen Z."/>
            <person name="Fox J.G."/>
        </authorList>
    </citation>
    <scope>NUCLEOTIDE SEQUENCE [LARGE SCALE GENOMIC DNA]</scope>
    <source>
        <strain evidence="2 3">MIT 12-6600</strain>
    </source>
</reference>
<keyword evidence="3" id="KW-1185">Reference proteome</keyword>
<name>A0A3D8INS5_9HELI</name>
<evidence type="ECO:0008006" key="4">
    <source>
        <dbReference type="Google" id="ProtNLM"/>
    </source>
</evidence>
<feature type="transmembrane region" description="Helical" evidence="1">
    <location>
        <begin position="6"/>
        <end position="25"/>
    </location>
</feature>
<keyword evidence="1" id="KW-1133">Transmembrane helix</keyword>
<evidence type="ECO:0000313" key="2">
    <source>
        <dbReference type="EMBL" id="RDU66872.1"/>
    </source>
</evidence>
<dbReference type="EMBL" id="NXLT01000004">
    <property type="protein sequence ID" value="RDU66872.1"/>
    <property type="molecule type" value="Genomic_DNA"/>
</dbReference>
<protein>
    <recommendedName>
        <fullName evidence="4">DUF945 domain-containing protein</fullName>
    </recommendedName>
</protein>
<sequence>MTKKVVGIVVIVLALGAFIGSAVYINGIHKKYYEELSQKSVSDIKASVASALKPIFEAQGMSAAYMLRSIEELDLSLETSPYESGLLHSNGKWVVSFPELRVAFDIDFVFSNIPFTSSKFYVSSTHADIKEVFADGKIGVIELGSGSLALRLNDMIIHKRRGNVEVKGLSLVLHTTTDYGIKSIVFSLPEASSNDEYFHWSIKDLVAEDKYDTPMTYQDLISMISKGPLFSSKSTAHFKAVEFGDDDVEVRFEKFGVTNKIKASNDLYDVSADLTLKSFVIDNKSTYEKLKLDITDFSSALEFQNMHKDTVGYLTAIVGSFPIPINFYELEQRRQTILESNPKFSIKDSSFLLNDKKVTYVADGQFSPENIELNLAVSSKYPIEELLERYKDMRSFKDFINEVGTYFIKQADSKQYGVKLQYTQTPSAEAFKVNDEVMFSNEYSIDIDDDISLDESDESQELEDLQ</sequence>
<keyword evidence="1" id="KW-0472">Membrane</keyword>
<dbReference type="AlphaFoldDB" id="A0A3D8INS5"/>
<dbReference type="OrthoDB" id="5330848at2"/>
<proteinExistence type="predicted"/>
<keyword evidence="1" id="KW-0812">Transmembrane</keyword>
<gene>
    <name evidence="2" type="ORF">CQA54_05805</name>
</gene>
<dbReference type="Proteomes" id="UP000256514">
    <property type="component" value="Unassembled WGS sequence"/>
</dbReference>
<evidence type="ECO:0000313" key="3">
    <source>
        <dbReference type="Proteomes" id="UP000256514"/>
    </source>
</evidence>
<organism evidence="2 3">
    <name type="scientific">Helicobacter equorum</name>
    <dbReference type="NCBI Taxonomy" id="361872"/>
    <lineage>
        <taxon>Bacteria</taxon>
        <taxon>Pseudomonadati</taxon>
        <taxon>Campylobacterota</taxon>
        <taxon>Epsilonproteobacteria</taxon>
        <taxon>Campylobacterales</taxon>
        <taxon>Helicobacteraceae</taxon>
        <taxon>Helicobacter</taxon>
    </lineage>
</organism>